<evidence type="ECO:0000313" key="3">
    <source>
        <dbReference type="Proteomes" id="UP001356427"/>
    </source>
</evidence>
<dbReference type="Proteomes" id="UP001356427">
    <property type="component" value="Unassembled WGS sequence"/>
</dbReference>
<evidence type="ECO:0000313" key="2">
    <source>
        <dbReference type="EMBL" id="KAK6296584.1"/>
    </source>
</evidence>
<organism evidence="2 3">
    <name type="scientific">Coregonus suidteri</name>
    <dbReference type="NCBI Taxonomy" id="861788"/>
    <lineage>
        <taxon>Eukaryota</taxon>
        <taxon>Metazoa</taxon>
        <taxon>Chordata</taxon>
        <taxon>Craniata</taxon>
        <taxon>Vertebrata</taxon>
        <taxon>Euteleostomi</taxon>
        <taxon>Actinopterygii</taxon>
        <taxon>Neopterygii</taxon>
        <taxon>Teleostei</taxon>
        <taxon>Protacanthopterygii</taxon>
        <taxon>Salmoniformes</taxon>
        <taxon>Salmonidae</taxon>
        <taxon>Coregoninae</taxon>
        <taxon>Coregonus</taxon>
    </lineage>
</organism>
<keyword evidence="3" id="KW-1185">Reference proteome</keyword>
<comment type="caution">
    <text evidence="2">The sequence shown here is derived from an EMBL/GenBank/DDBJ whole genome shotgun (WGS) entry which is preliminary data.</text>
</comment>
<proteinExistence type="predicted"/>
<feature type="region of interest" description="Disordered" evidence="1">
    <location>
        <begin position="55"/>
        <end position="75"/>
    </location>
</feature>
<evidence type="ECO:0000256" key="1">
    <source>
        <dbReference type="SAM" id="MobiDB-lite"/>
    </source>
</evidence>
<reference evidence="2 3" key="1">
    <citation type="submission" date="2021-04" db="EMBL/GenBank/DDBJ databases">
        <authorList>
            <person name="De Guttry C."/>
            <person name="Zahm M."/>
            <person name="Klopp C."/>
            <person name="Cabau C."/>
            <person name="Louis A."/>
            <person name="Berthelot C."/>
            <person name="Parey E."/>
            <person name="Roest Crollius H."/>
            <person name="Montfort J."/>
            <person name="Robinson-Rechavi M."/>
            <person name="Bucao C."/>
            <person name="Bouchez O."/>
            <person name="Gislard M."/>
            <person name="Lluch J."/>
            <person name="Milhes M."/>
            <person name="Lampietro C."/>
            <person name="Lopez Roques C."/>
            <person name="Donnadieu C."/>
            <person name="Braasch I."/>
            <person name="Desvignes T."/>
            <person name="Postlethwait J."/>
            <person name="Bobe J."/>
            <person name="Wedekind C."/>
            <person name="Guiguen Y."/>
        </authorList>
    </citation>
    <scope>NUCLEOTIDE SEQUENCE [LARGE SCALE GENOMIC DNA]</scope>
    <source>
        <strain evidence="2">Cs_M1</strain>
        <tissue evidence="2">Blood</tissue>
    </source>
</reference>
<dbReference type="EMBL" id="JAGTTL010000032">
    <property type="protein sequence ID" value="KAK6296584.1"/>
    <property type="molecule type" value="Genomic_DNA"/>
</dbReference>
<dbReference type="AlphaFoldDB" id="A0AAN8Q9K4"/>
<protein>
    <submittedName>
        <fullName evidence="2">Uncharacterized protein</fullName>
    </submittedName>
</protein>
<gene>
    <name evidence="2" type="ORF">J4Q44_G00327260</name>
</gene>
<accession>A0AAN8Q9K4</accession>
<name>A0AAN8Q9K4_9TELE</name>
<sequence length="114" mass="13225">MRVLNYLNEKHTDPETDELLTMATFLDPRFKTTYMTNEKLVKVLTVLDQRCRSPNLALPGPETGDGTEEWTQTKDPPRYSQLCCMQLKNKLRKRKIKSIGFSRSIQRTAIHVVV</sequence>